<dbReference type="PROSITE" id="PS51257">
    <property type="entry name" value="PROKAR_LIPOPROTEIN"/>
    <property type="match status" value="1"/>
</dbReference>
<dbReference type="Proteomes" id="UP000010321">
    <property type="component" value="Unassembled WGS sequence"/>
</dbReference>
<evidence type="ECO:0000313" key="1">
    <source>
        <dbReference type="EMBL" id="EGF49179.1"/>
    </source>
</evidence>
<proteinExistence type="predicted"/>
<name>A0ABN0CJ87_9BACE</name>
<keyword evidence="2" id="KW-1185">Reference proteome</keyword>
<gene>
    <name evidence="1" type="ORF">HMPREF9445_03326</name>
</gene>
<protein>
    <submittedName>
        <fullName evidence="1">Uncharacterized protein</fullName>
    </submittedName>
</protein>
<comment type="caution">
    <text evidence="1">The sequence shown here is derived from an EMBL/GenBank/DDBJ whole genome shotgun (WGS) entry which is preliminary data.</text>
</comment>
<accession>A0ABN0CJ87</accession>
<dbReference type="EMBL" id="AFBM01000034">
    <property type="protein sequence ID" value="EGF49179.1"/>
    <property type="molecule type" value="Genomic_DNA"/>
</dbReference>
<evidence type="ECO:0000313" key="2">
    <source>
        <dbReference type="Proteomes" id="UP000010321"/>
    </source>
</evidence>
<organism evidence="1 2">
    <name type="scientific">Bacteroides clarus YIT 12056</name>
    <dbReference type="NCBI Taxonomy" id="762984"/>
    <lineage>
        <taxon>Bacteria</taxon>
        <taxon>Pseudomonadati</taxon>
        <taxon>Bacteroidota</taxon>
        <taxon>Bacteroidia</taxon>
        <taxon>Bacteroidales</taxon>
        <taxon>Bacteroidaceae</taxon>
        <taxon>Bacteroides</taxon>
    </lineage>
</organism>
<sequence length="103" mass="11292">MKAVEKVPQSILRTVLSGNGMFLACAVGQAEYGGSVVYADACHRTKPDERTVVLAAVIIGTLHERALRKDVAHFQISAYGSMQVAKHCTADRLIIILFHCFLY</sequence>
<reference evidence="1 2" key="1">
    <citation type="submission" date="2011-02" db="EMBL/GenBank/DDBJ databases">
        <authorList>
            <person name="Weinstock G."/>
            <person name="Sodergren E."/>
            <person name="Clifton S."/>
            <person name="Fulton L."/>
            <person name="Fulton B."/>
            <person name="Courtney L."/>
            <person name="Fronick C."/>
            <person name="Harrison M."/>
            <person name="Strong C."/>
            <person name="Farmer C."/>
            <person name="Delahaunty K."/>
            <person name="Markovic C."/>
            <person name="Hall O."/>
            <person name="Minx P."/>
            <person name="Tomlinson C."/>
            <person name="Mitreva M."/>
            <person name="Hou S."/>
            <person name="Chen J."/>
            <person name="Wollam A."/>
            <person name="Pepin K.H."/>
            <person name="Johnson M."/>
            <person name="Bhonagiri V."/>
            <person name="Zhang X."/>
            <person name="Suruliraj S."/>
            <person name="Warren W."/>
            <person name="Chinwalla A."/>
            <person name="Mardis E.R."/>
            <person name="Wilson R.K."/>
        </authorList>
    </citation>
    <scope>NUCLEOTIDE SEQUENCE [LARGE SCALE GENOMIC DNA]</scope>
    <source>
        <strain evidence="1 2">YIT 12056</strain>
    </source>
</reference>